<name>A0ABU9SV74_9ALTE</name>
<sequence length="205" mass="23332">MPRVRQATAQDAQEAVALIISSAPEAIPLLFNQQTLQHQYFARSYMNQAFLHQHGQFGFDNHWVIELQGQLAGIGCAWQREMGAMYVQATLDSMTQYYQGTDVLEVLNRCQSLQQVFARPADDELCIGHIGVAKAFQRKGICSELLTHFVEKANELDKQFLTLDVKQDNAPAIRCYQKFGFDIERSTLDNSPMKLGTYLHMRKTL</sequence>
<reference evidence="4 5" key="1">
    <citation type="submission" date="2024-03" db="EMBL/GenBank/DDBJ databases">
        <title>Community enrichment and isolation of bacterial strains for fucoidan degradation.</title>
        <authorList>
            <person name="Sichert A."/>
        </authorList>
    </citation>
    <scope>NUCLEOTIDE SEQUENCE [LARGE SCALE GENOMIC DNA]</scope>
    <source>
        <strain evidence="4 5">AS12</strain>
    </source>
</reference>
<organism evidence="4 5">
    <name type="scientific">Paraglaciecola mesophila</name>
    <dbReference type="NCBI Taxonomy" id="197222"/>
    <lineage>
        <taxon>Bacteria</taxon>
        <taxon>Pseudomonadati</taxon>
        <taxon>Pseudomonadota</taxon>
        <taxon>Gammaproteobacteria</taxon>
        <taxon>Alteromonadales</taxon>
        <taxon>Alteromonadaceae</taxon>
        <taxon>Paraglaciecola</taxon>
    </lineage>
</organism>
<evidence type="ECO:0000256" key="2">
    <source>
        <dbReference type="ARBA" id="ARBA00023315"/>
    </source>
</evidence>
<proteinExistence type="predicted"/>
<comment type="caution">
    <text evidence="4">The sequence shown here is derived from an EMBL/GenBank/DDBJ whole genome shotgun (WGS) entry which is preliminary data.</text>
</comment>
<dbReference type="CDD" id="cd04301">
    <property type="entry name" value="NAT_SF"/>
    <property type="match status" value="1"/>
</dbReference>
<protein>
    <submittedName>
        <fullName evidence="4">GNAT family N-acetyltransferase</fullName>
    </submittedName>
</protein>
<dbReference type="EMBL" id="JBBMQS010000005">
    <property type="protein sequence ID" value="MEM5497801.1"/>
    <property type="molecule type" value="Genomic_DNA"/>
</dbReference>
<dbReference type="InterPro" id="IPR050680">
    <property type="entry name" value="YpeA/RimI_acetyltransf"/>
</dbReference>
<dbReference type="PROSITE" id="PS51186">
    <property type="entry name" value="GNAT"/>
    <property type="match status" value="1"/>
</dbReference>
<dbReference type="InterPro" id="IPR016181">
    <property type="entry name" value="Acyl_CoA_acyltransferase"/>
</dbReference>
<feature type="domain" description="N-acetyltransferase" evidence="3">
    <location>
        <begin position="2"/>
        <end position="205"/>
    </location>
</feature>
<gene>
    <name evidence="4" type="ORF">WNY77_10390</name>
</gene>
<dbReference type="RefSeq" id="WP_342881658.1">
    <property type="nucleotide sequence ID" value="NZ_JBBMQS010000005.1"/>
</dbReference>
<keyword evidence="1" id="KW-0808">Transferase</keyword>
<evidence type="ECO:0000259" key="3">
    <source>
        <dbReference type="PROSITE" id="PS51186"/>
    </source>
</evidence>
<dbReference type="SUPFAM" id="SSF55729">
    <property type="entry name" value="Acyl-CoA N-acyltransferases (Nat)"/>
    <property type="match status" value="1"/>
</dbReference>
<dbReference type="Proteomes" id="UP001461163">
    <property type="component" value="Unassembled WGS sequence"/>
</dbReference>
<dbReference type="PANTHER" id="PTHR43420:SF12">
    <property type="entry name" value="N-ACETYLTRANSFERASE DOMAIN-CONTAINING PROTEIN"/>
    <property type="match status" value="1"/>
</dbReference>
<evidence type="ECO:0000313" key="5">
    <source>
        <dbReference type="Proteomes" id="UP001461163"/>
    </source>
</evidence>
<keyword evidence="5" id="KW-1185">Reference proteome</keyword>
<accession>A0ABU9SV74</accession>
<dbReference type="Gene3D" id="3.40.630.30">
    <property type="match status" value="1"/>
</dbReference>
<dbReference type="Pfam" id="PF00583">
    <property type="entry name" value="Acetyltransf_1"/>
    <property type="match status" value="1"/>
</dbReference>
<dbReference type="InterPro" id="IPR000182">
    <property type="entry name" value="GNAT_dom"/>
</dbReference>
<keyword evidence="2" id="KW-0012">Acyltransferase</keyword>
<evidence type="ECO:0000313" key="4">
    <source>
        <dbReference type="EMBL" id="MEM5497801.1"/>
    </source>
</evidence>
<dbReference type="PANTHER" id="PTHR43420">
    <property type="entry name" value="ACETYLTRANSFERASE"/>
    <property type="match status" value="1"/>
</dbReference>
<evidence type="ECO:0000256" key="1">
    <source>
        <dbReference type="ARBA" id="ARBA00022679"/>
    </source>
</evidence>